<dbReference type="EMBL" id="BN001301">
    <property type="protein sequence ID" value="CBF69436.1"/>
    <property type="molecule type" value="Genomic_DNA"/>
</dbReference>
<dbReference type="eggNOG" id="ENOG502SNA7">
    <property type="taxonomic scope" value="Eukaryota"/>
</dbReference>
<name>Q5AZ24_EMENI</name>
<dbReference type="OMA" id="DAVCIAW"/>
<dbReference type="HOGENOM" id="CLU_046577_1_0_1"/>
<dbReference type="VEuPathDB" id="FungiDB:AN6456"/>
<dbReference type="GeneID" id="2871355"/>
<dbReference type="KEGG" id="ani:ANIA_06456"/>
<sequence>MAGVVDAIGVISGLLTIVSFSMDNFGQDQDPGSTIKVAVGLDGPGGTENAGGDLPDVRIWNDFGEYKAMTADPGSVSNGNIGTITVDHDQQGVYSLFSANNDAICIAWVTTTWAETAGGNKYAVSGDYGEACGGTWYESNLWTNGENSYQPKCFWIDGNGDQPNTGFQVRWPRYSSDQFDEGNTDPANICNDIDFGLRTEEDPSSINYWVKGKKRDLNSRRMRARRDVRAPWTETELVVSESKFHSAVKLCESETSMGPDFVHVEENIFCDMGAKKAYPLCTGSGVGTNTTATSQTCFDLESKNLFSGGAVKRASPYTSIRDWRSKNPATI</sequence>
<dbReference type="AlphaFoldDB" id="Q5AZ24"/>
<dbReference type="OrthoDB" id="5365129at2759"/>
<evidence type="ECO:0000313" key="1">
    <source>
        <dbReference type="EMBL" id="CBF69436.1"/>
    </source>
</evidence>
<protein>
    <submittedName>
        <fullName evidence="1">Uncharacterized protein</fullName>
    </submittedName>
</protein>
<organism evidence="1 2">
    <name type="scientific">Emericella nidulans (strain FGSC A4 / ATCC 38163 / CBS 112.46 / NRRL 194 / M139)</name>
    <name type="common">Aspergillus nidulans</name>
    <dbReference type="NCBI Taxonomy" id="227321"/>
    <lineage>
        <taxon>Eukaryota</taxon>
        <taxon>Fungi</taxon>
        <taxon>Dikarya</taxon>
        <taxon>Ascomycota</taxon>
        <taxon>Pezizomycotina</taxon>
        <taxon>Eurotiomycetes</taxon>
        <taxon>Eurotiomycetidae</taxon>
        <taxon>Eurotiales</taxon>
        <taxon>Aspergillaceae</taxon>
        <taxon>Aspergillus</taxon>
        <taxon>Aspergillus subgen. Nidulantes</taxon>
    </lineage>
</organism>
<dbReference type="InParanoid" id="Q5AZ24"/>
<reference evidence="2" key="1">
    <citation type="journal article" date="2005" name="Nature">
        <title>Sequencing of Aspergillus nidulans and comparative analysis with A. fumigatus and A. oryzae.</title>
        <authorList>
            <person name="Galagan J.E."/>
            <person name="Calvo S.E."/>
            <person name="Cuomo C."/>
            <person name="Ma L.J."/>
            <person name="Wortman J.R."/>
            <person name="Batzoglou S."/>
            <person name="Lee S.I."/>
            <person name="Basturkmen M."/>
            <person name="Spevak C.C."/>
            <person name="Clutterbuck J."/>
            <person name="Kapitonov V."/>
            <person name="Jurka J."/>
            <person name="Scazzocchio C."/>
            <person name="Farman M."/>
            <person name="Butler J."/>
            <person name="Purcell S."/>
            <person name="Harris S."/>
            <person name="Braus G.H."/>
            <person name="Draht O."/>
            <person name="Busch S."/>
            <person name="D'Enfert C."/>
            <person name="Bouchier C."/>
            <person name="Goldman G.H."/>
            <person name="Bell-Pedersen D."/>
            <person name="Griffiths-Jones S."/>
            <person name="Doonan J.H."/>
            <person name="Yu J."/>
            <person name="Vienken K."/>
            <person name="Pain A."/>
            <person name="Freitag M."/>
            <person name="Selker E.U."/>
            <person name="Archer D.B."/>
            <person name="Penalva M.A."/>
            <person name="Oakley B.R."/>
            <person name="Momany M."/>
            <person name="Tanaka T."/>
            <person name="Kumagai T."/>
            <person name="Asai K."/>
            <person name="Machida M."/>
            <person name="Nierman W.C."/>
            <person name="Denning D.W."/>
            <person name="Caddick M."/>
            <person name="Hynes M."/>
            <person name="Paoletti M."/>
            <person name="Fischer R."/>
            <person name="Miller B."/>
            <person name="Dyer P."/>
            <person name="Sachs M.S."/>
            <person name="Osmani S.A."/>
            <person name="Birren B.W."/>
        </authorList>
    </citation>
    <scope>NUCLEOTIDE SEQUENCE [LARGE SCALE GENOMIC DNA]</scope>
    <source>
        <strain evidence="2">FGSC A4 / ATCC 38163 / CBS 112.46 / NRRL 194 / M139</strain>
    </source>
</reference>
<reference evidence="2" key="2">
    <citation type="journal article" date="2009" name="Fungal Genet. Biol.">
        <title>The 2008 update of the Aspergillus nidulans genome annotation: a community effort.</title>
        <authorList>
            <person name="Wortman J.R."/>
            <person name="Gilsenan J.M."/>
            <person name="Joardar V."/>
            <person name="Deegan J."/>
            <person name="Clutterbuck J."/>
            <person name="Andersen M.R."/>
            <person name="Archer D."/>
            <person name="Bencina M."/>
            <person name="Braus G."/>
            <person name="Coutinho P."/>
            <person name="von Dohren H."/>
            <person name="Doonan J."/>
            <person name="Driessen A.J."/>
            <person name="Durek P."/>
            <person name="Espeso E."/>
            <person name="Fekete E."/>
            <person name="Flipphi M."/>
            <person name="Estrada C.G."/>
            <person name="Geysens S."/>
            <person name="Goldman G."/>
            <person name="de Groot P.W."/>
            <person name="Hansen K."/>
            <person name="Harris S.D."/>
            <person name="Heinekamp T."/>
            <person name="Helmstaedt K."/>
            <person name="Henrissat B."/>
            <person name="Hofmann G."/>
            <person name="Homan T."/>
            <person name="Horio T."/>
            <person name="Horiuchi H."/>
            <person name="James S."/>
            <person name="Jones M."/>
            <person name="Karaffa L."/>
            <person name="Karanyi Z."/>
            <person name="Kato M."/>
            <person name="Keller N."/>
            <person name="Kelly D.E."/>
            <person name="Kiel J.A."/>
            <person name="Kim J.M."/>
            <person name="van der Klei I.J."/>
            <person name="Klis F.M."/>
            <person name="Kovalchuk A."/>
            <person name="Krasevec N."/>
            <person name="Kubicek C.P."/>
            <person name="Liu B."/>
            <person name="Maccabe A."/>
            <person name="Meyer V."/>
            <person name="Mirabito P."/>
            <person name="Miskei M."/>
            <person name="Mos M."/>
            <person name="Mullins J."/>
            <person name="Nelson D.R."/>
            <person name="Nielsen J."/>
            <person name="Oakley B.R."/>
            <person name="Osmani S.A."/>
            <person name="Pakula T."/>
            <person name="Paszewski A."/>
            <person name="Paulsen I."/>
            <person name="Pilsyk S."/>
            <person name="Pocsi I."/>
            <person name="Punt P.J."/>
            <person name="Ram A.F."/>
            <person name="Ren Q."/>
            <person name="Robellet X."/>
            <person name="Robson G."/>
            <person name="Seiboth B."/>
            <person name="van Solingen P."/>
            <person name="Specht T."/>
            <person name="Sun J."/>
            <person name="Taheri-Talesh N."/>
            <person name="Takeshita N."/>
            <person name="Ussery D."/>
            <person name="vanKuyk P.A."/>
            <person name="Visser H."/>
            <person name="van de Vondervoort P.J."/>
            <person name="de Vries R.P."/>
            <person name="Walton J."/>
            <person name="Xiang X."/>
            <person name="Xiong Y."/>
            <person name="Zeng A.P."/>
            <person name="Brandt B.W."/>
            <person name="Cornell M.J."/>
            <person name="van den Hondel C.A."/>
            <person name="Visser J."/>
            <person name="Oliver S.G."/>
            <person name="Turner G."/>
        </authorList>
    </citation>
    <scope>GENOME REANNOTATION</scope>
    <source>
        <strain evidence="2">FGSC A4 / ATCC 38163 / CBS 112.46 / NRRL 194 / M139</strain>
    </source>
</reference>
<proteinExistence type="predicted"/>
<gene>
    <name evidence="1" type="ORF">ANIA_06456</name>
</gene>
<accession>C8V0C7</accession>
<keyword evidence="2" id="KW-1185">Reference proteome</keyword>
<dbReference type="Proteomes" id="UP000000560">
    <property type="component" value="Chromosome I"/>
</dbReference>
<evidence type="ECO:0000313" key="2">
    <source>
        <dbReference type="Proteomes" id="UP000000560"/>
    </source>
</evidence>
<dbReference type="RefSeq" id="XP_664060.1">
    <property type="nucleotide sequence ID" value="XM_658968.1"/>
</dbReference>
<accession>Q5AZ24</accession>